<dbReference type="EMBL" id="JABAIL010000002">
    <property type="protein sequence ID" value="NLR91075.1"/>
    <property type="molecule type" value="Genomic_DNA"/>
</dbReference>
<dbReference type="InterPro" id="IPR003769">
    <property type="entry name" value="ClpS_core"/>
</dbReference>
<keyword evidence="3" id="KW-1185">Reference proteome</keyword>
<dbReference type="AlphaFoldDB" id="A0A7X8SJ12"/>
<dbReference type="Gene3D" id="3.30.1390.10">
    <property type="match status" value="1"/>
</dbReference>
<protein>
    <submittedName>
        <fullName evidence="2">ATP-dependent Clp protease adaptor ClpS</fullName>
    </submittedName>
</protein>
<proteinExistence type="predicted"/>
<dbReference type="GO" id="GO:0008233">
    <property type="term" value="F:peptidase activity"/>
    <property type="evidence" value="ECO:0007669"/>
    <property type="project" value="UniProtKB-KW"/>
</dbReference>
<dbReference type="RefSeq" id="WP_168881777.1">
    <property type="nucleotide sequence ID" value="NZ_JABAIL010000002.1"/>
</dbReference>
<dbReference type="InterPro" id="IPR014719">
    <property type="entry name" value="Ribosomal_bL12_C/ClpS-like"/>
</dbReference>
<evidence type="ECO:0000313" key="2">
    <source>
        <dbReference type="EMBL" id="NLR91075.1"/>
    </source>
</evidence>
<dbReference type="Proteomes" id="UP000585050">
    <property type="component" value="Unassembled WGS sequence"/>
</dbReference>
<dbReference type="GO" id="GO:0006508">
    <property type="term" value="P:proteolysis"/>
    <property type="evidence" value="ECO:0007669"/>
    <property type="project" value="UniProtKB-KW"/>
</dbReference>
<keyword evidence="2" id="KW-0645">Protease</keyword>
<reference evidence="2 3" key="1">
    <citation type="submission" date="2020-04" db="EMBL/GenBank/DDBJ databases">
        <title>Flammeovirga sp. SR4, a novel species isolated from seawater.</title>
        <authorList>
            <person name="Wang X."/>
        </authorList>
    </citation>
    <scope>NUCLEOTIDE SEQUENCE [LARGE SCALE GENOMIC DNA]</scope>
    <source>
        <strain evidence="2 3">SR4</strain>
    </source>
</reference>
<evidence type="ECO:0000313" key="3">
    <source>
        <dbReference type="Proteomes" id="UP000585050"/>
    </source>
</evidence>
<dbReference type="Pfam" id="PF02617">
    <property type="entry name" value="ClpS"/>
    <property type="match status" value="1"/>
</dbReference>
<organism evidence="2 3">
    <name type="scientific">Flammeovirga agarivorans</name>
    <dbReference type="NCBI Taxonomy" id="2726742"/>
    <lineage>
        <taxon>Bacteria</taxon>
        <taxon>Pseudomonadati</taxon>
        <taxon>Bacteroidota</taxon>
        <taxon>Cytophagia</taxon>
        <taxon>Cytophagales</taxon>
        <taxon>Flammeovirgaceae</taxon>
        <taxon>Flammeovirga</taxon>
    </lineage>
</organism>
<dbReference type="SUPFAM" id="SSF54736">
    <property type="entry name" value="ClpS-like"/>
    <property type="match status" value="1"/>
</dbReference>
<gene>
    <name evidence="2" type="ORF">HGP29_07640</name>
</gene>
<feature type="domain" description="Adaptor protein ClpS core" evidence="1">
    <location>
        <begin position="27"/>
        <end position="85"/>
    </location>
</feature>
<evidence type="ECO:0000259" key="1">
    <source>
        <dbReference type="Pfam" id="PF02617"/>
    </source>
</evidence>
<keyword evidence="2" id="KW-0378">Hydrolase</keyword>
<sequence length="96" mass="11005">MVKFATQSDTEVQELEEVETDSEFNRELVVFNDDVNTFDHVIDALIQICKHTTHQAEQCTWIIHYNGKCAVKNGTFDELAPMRRSMSDRGISAEIL</sequence>
<dbReference type="GO" id="GO:0030163">
    <property type="term" value="P:protein catabolic process"/>
    <property type="evidence" value="ECO:0007669"/>
    <property type="project" value="InterPro"/>
</dbReference>
<name>A0A7X8SJ12_9BACT</name>
<accession>A0A7X8SJ12</accession>
<comment type="caution">
    <text evidence="2">The sequence shown here is derived from an EMBL/GenBank/DDBJ whole genome shotgun (WGS) entry which is preliminary data.</text>
</comment>